<dbReference type="Gene3D" id="3.30.300.30">
    <property type="match status" value="1"/>
</dbReference>
<evidence type="ECO:0000313" key="4">
    <source>
        <dbReference type="Proteomes" id="UP000065504"/>
    </source>
</evidence>
<dbReference type="Pfam" id="PF00501">
    <property type="entry name" value="AMP-binding"/>
    <property type="match status" value="1"/>
</dbReference>
<proteinExistence type="predicted"/>
<dbReference type="PANTHER" id="PTHR43767:SF1">
    <property type="entry name" value="NONRIBOSOMAL PEPTIDE SYNTHASE PES1 (EUROFUNG)-RELATED"/>
    <property type="match status" value="1"/>
</dbReference>
<dbReference type="EMBL" id="LPLU01000110">
    <property type="protein sequence ID" value="KWK69662.1"/>
    <property type="molecule type" value="Genomic_DNA"/>
</dbReference>
<dbReference type="Gene3D" id="3.40.50.12780">
    <property type="entry name" value="N-terminal domain of ligase-like"/>
    <property type="match status" value="1"/>
</dbReference>
<name>A0A108C7T0_9BURK</name>
<dbReference type="Proteomes" id="UP000065504">
    <property type="component" value="Unassembled WGS sequence"/>
</dbReference>
<dbReference type="Pfam" id="PF13193">
    <property type="entry name" value="AMP-binding_C"/>
    <property type="match status" value="1"/>
</dbReference>
<dbReference type="CDD" id="cd04433">
    <property type="entry name" value="AFD_class_I"/>
    <property type="match status" value="1"/>
</dbReference>
<reference evidence="3 4" key="1">
    <citation type="submission" date="2015-11" db="EMBL/GenBank/DDBJ databases">
        <title>Expanding the genomic diversity of Burkholderia species for the development of highly accurate diagnostics.</title>
        <authorList>
            <person name="Sahl J."/>
            <person name="Keim P."/>
            <person name="Wagner D."/>
        </authorList>
    </citation>
    <scope>NUCLEOTIDE SEQUENCE [LARGE SCALE GENOMIC DNA]</scope>
    <source>
        <strain evidence="3 4">MSMB782WGS</strain>
    </source>
</reference>
<sequence length="458" mass="49863">MRAGDRVGLFASFSPTIVAVYLGCLRIGAITAATHHTLSDDKLIHQLRHAGARVLVTDRIDNLASIADAAALAHVVALASTRERDARLVSFDAIDPSHVALPDRDFSVEQATSIFYTTGSTYAPKGVLVNHRIMMSACAAVTSYLQMGSDDVVMSYSTLASDYGVYNVLMPLYCGGTSVVELKAPESPEDVLAVIEREEVTALHVFPPVIFVLSRAAPAWGPRFKSLRYLSSSGQALHPKHIDKIRAALPNVLFYSNYGMTECKRISFLPPQELLRKPTSVGKPLPGVSVLLVDDNGSPIVEADRPGELWVSAPFTMLEYWAMPDETAAVFAVAPDGQTMLRTGDLFRFDTDGDLHYVARRDDIFVRSAWNVNPRDIEHCLASHPAVAEAIVVPVPDESAGHLPKAFVVLEPGQSVSDGELADYCRQRIDWHMVPIAFEVVGQLPRSQSGKSTRKGLA</sequence>
<accession>A0A108C7T0</accession>
<comment type="caution">
    <text evidence="3">The sequence shown here is derived from an EMBL/GenBank/DDBJ whole genome shotgun (WGS) entry which is preliminary data.</text>
</comment>
<dbReference type="InterPro" id="IPR042099">
    <property type="entry name" value="ANL_N_sf"/>
</dbReference>
<evidence type="ECO:0000259" key="1">
    <source>
        <dbReference type="Pfam" id="PF00501"/>
    </source>
</evidence>
<protein>
    <submittedName>
        <fullName evidence="3">AMP-dependent synthetase</fullName>
    </submittedName>
</protein>
<dbReference type="GO" id="GO:0016878">
    <property type="term" value="F:acid-thiol ligase activity"/>
    <property type="evidence" value="ECO:0007669"/>
    <property type="project" value="UniProtKB-ARBA"/>
</dbReference>
<dbReference type="AlphaFoldDB" id="A0A108C7T0"/>
<feature type="domain" description="AMP-binding enzyme C-terminal" evidence="2">
    <location>
        <begin position="377"/>
        <end position="451"/>
    </location>
</feature>
<dbReference type="PANTHER" id="PTHR43767">
    <property type="entry name" value="LONG-CHAIN-FATTY-ACID--COA LIGASE"/>
    <property type="match status" value="1"/>
</dbReference>
<dbReference type="InterPro" id="IPR045851">
    <property type="entry name" value="AMP-bd_C_sf"/>
</dbReference>
<feature type="domain" description="AMP-dependent synthetase/ligase" evidence="1">
    <location>
        <begin position="2"/>
        <end position="321"/>
    </location>
</feature>
<dbReference type="InterPro" id="IPR000873">
    <property type="entry name" value="AMP-dep_synth/lig_dom"/>
</dbReference>
<dbReference type="InterPro" id="IPR050237">
    <property type="entry name" value="ATP-dep_AMP-bd_enzyme"/>
</dbReference>
<evidence type="ECO:0000313" key="3">
    <source>
        <dbReference type="EMBL" id="KWK69662.1"/>
    </source>
</evidence>
<organism evidence="3 4">
    <name type="scientific">Burkholderia ubonensis</name>
    <dbReference type="NCBI Taxonomy" id="101571"/>
    <lineage>
        <taxon>Bacteria</taxon>
        <taxon>Pseudomonadati</taxon>
        <taxon>Pseudomonadota</taxon>
        <taxon>Betaproteobacteria</taxon>
        <taxon>Burkholderiales</taxon>
        <taxon>Burkholderiaceae</taxon>
        <taxon>Burkholderia</taxon>
        <taxon>Burkholderia cepacia complex</taxon>
    </lineage>
</organism>
<evidence type="ECO:0000259" key="2">
    <source>
        <dbReference type="Pfam" id="PF13193"/>
    </source>
</evidence>
<dbReference type="InterPro" id="IPR025110">
    <property type="entry name" value="AMP-bd_C"/>
</dbReference>
<gene>
    <name evidence="3" type="ORF">WM16_23700</name>
</gene>
<dbReference type="SUPFAM" id="SSF56801">
    <property type="entry name" value="Acetyl-CoA synthetase-like"/>
    <property type="match status" value="1"/>
</dbReference>